<name>A0A2Z3JTP9_9DEIO</name>
<dbReference type="EMBL" id="CP029494">
    <property type="protein sequence ID" value="AWN24538.1"/>
    <property type="molecule type" value="Genomic_DNA"/>
</dbReference>
<evidence type="ECO:0000313" key="2">
    <source>
        <dbReference type="Proteomes" id="UP000245368"/>
    </source>
</evidence>
<accession>A0A2Z3JTP9</accession>
<keyword evidence="2" id="KW-1185">Reference proteome</keyword>
<dbReference type="InterPro" id="IPR007922">
    <property type="entry name" value="DciA-like"/>
</dbReference>
<dbReference type="PANTHER" id="PTHR36456:SF1">
    <property type="entry name" value="UPF0232 PROTEIN SCO3875"/>
    <property type="match status" value="1"/>
</dbReference>
<dbReference type="AlphaFoldDB" id="A0A2Z3JTP9"/>
<organism evidence="1 2">
    <name type="scientific">Deinococcus irradiatisoli</name>
    <dbReference type="NCBI Taxonomy" id="2202254"/>
    <lineage>
        <taxon>Bacteria</taxon>
        <taxon>Thermotogati</taxon>
        <taxon>Deinococcota</taxon>
        <taxon>Deinococci</taxon>
        <taxon>Deinococcales</taxon>
        <taxon>Deinococcaceae</taxon>
        <taxon>Deinococcus</taxon>
    </lineage>
</organism>
<sequence length="272" mass="29657">MGTTLSKHRLQGGVSKARGILLWPEVVGADLARLTRARTQQGNTLFIEVRDSSMAHFLTMQRATFLSMLQEKLGDLSVTELRFSVGRLNAHVPTPLPEALPAPDRARARKLAAAAPPELHSVALRAAEAVTRARRWREQQGYAPCPVCAEPSKEQPCLACQFTLQDPNVKRAALRLVRDPAGLGAVSDTLGHSGADAARFLALQALSEKLDTLALECVQAGNDLYYQAFLKEQAGVYLKLFHRRSRLSKADWQALPPRPLQVLSAGKEGVGP</sequence>
<evidence type="ECO:0000313" key="1">
    <source>
        <dbReference type="EMBL" id="AWN24538.1"/>
    </source>
</evidence>
<dbReference type="Pfam" id="PF05258">
    <property type="entry name" value="DciA"/>
    <property type="match status" value="1"/>
</dbReference>
<protein>
    <submittedName>
        <fullName evidence="1">DUF721 domain-containing protein</fullName>
    </submittedName>
</protein>
<reference evidence="1 2" key="1">
    <citation type="submission" date="2018-05" db="EMBL/GenBank/DDBJ databases">
        <title>Complete Genome Sequence of Deinococcus sp. strain 17bor-2.</title>
        <authorList>
            <person name="Srinivasan S."/>
        </authorList>
    </citation>
    <scope>NUCLEOTIDE SEQUENCE [LARGE SCALE GENOMIC DNA]</scope>
    <source>
        <strain evidence="1 2">17bor-2</strain>
    </source>
</reference>
<dbReference type="Proteomes" id="UP000245368">
    <property type="component" value="Chromosome"/>
</dbReference>
<dbReference type="OrthoDB" id="61536at2"/>
<proteinExistence type="predicted"/>
<gene>
    <name evidence="1" type="ORF">DKM44_07385</name>
</gene>
<dbReference type="KEGG" id="dez:DKM44_07385"/>
<dbReference type="PANTHER" id="PTHR36456">
    <property type="entry name" value="UPF0232 PROTEIN SCO3875"/>
    <property type="match status" value="1"/>
</dbReference>